<comment type="subcellular location">
    <subcellularLocation>
        <location evidence="1 6">Cell membrane</location>
        <topology evidence="1 6">Multi-pass membrane protein</topology>
    </subcellularLocation>
</comment>
<keyword evidence="4 6" id="KW-1133">Transmembrane helix</keyword>
<dbReference type="EMBL" id="AWFB01000003">
    <property type="protein sequence ID" value="RAN35684.1"/>
    <property type="molecule type" value="Genomic_DNA"/>
</dbReference>
<dbReference type="PANTHER" id="PTHR12677">
    <property type="entry name" value="GOLGI APPARATUS MEMBRANE PROTEIN TVP38-RELATED"/>
    <property type="match status" value="1"/>
</dbReference>
<keyword evidence="5 6" id="KW-0472">Membrane</keyword>
<feature type="transmembrane region" description="Helical" evidence="6">
    <location>
        <begin position="211"/>
        <end position="231"/>
    </location>
</feature>
<evidence type="ECO:0000256" key="1">
    <source>
        <dbReference type="ARBA" id="ARBA00004651"/>
    </source>
</evidence>
<organism evidence="8 9">
    <name type="scientific">Hyphomonas pacifica</name>
    <dbReference type="NCBI Taxonomy" id="1280941"/>
    <lineage>
        <taxon>Bacteria</taxon>
        <taxon>Pseudomonadati</taxon>
        <taxon>Pseudomonadota</taxon>
        <taxon>Alphaproteobacteria</taxon>
        <taxon>Hyphomonadales</taxon>
        <taxon>Hyphomonadaceae</taxon>
        <taxon>Hyphomonas</taxon>
    </lineage>
</organism>
<evidence type="ECO:0000256" key="2">
    <source>
        <dbReference type="ARBA" id="ARBA00022475"/>
    </source>
</evidence>
<feature type="transmembrane region" description="Helical" evidence="6">
    <location>
        <begin position="173"/>
        <end position="191"/>
    </location>
</feature>
<dbReference type="InterPro" id="IPR032816">
    <property type="entry name" value="VTT_dom"/>
</dbReference>
<dbReference type="Proteomes" id="UP000249123">
    <property type="component" value="Unassembled WGS sequence"/>
</dbReference>
<dbReference type="OrthoDB" id="9779114at2"/>
<accession>A0A062TUL3</accession>
<protein>
    <recommendedName>
        <fullName evidence="6">TVP38/TMEM64 family membrane protein</fullName>
    </recommendedName>
</protein>
<dbReference type="InterPro" id="IPR015414">
    <property type="entry name" value="TMEM64"/>
</dbReference>
<comment type="similarity">
    <text evidence="6">Belongs to the TVP38/TMEM64 family.</text>
</comment>
<comment type="caution">
    <text evidence="8">The sequence shown here is derived from an EMBL/GenBank/DDBJ whole genome shotgun (WGS) entry which is preliminary data.</text>
</comment>
<evidence type="ECO:0000313" key="8">
    <source>
        <dbReference type="EMBL" id="RAN35684.1"/>
    </source>
</evidence>
<evidence type="ECO:0000256" key="4">
    <source>
        <dbReference type="ARBA" id="ARBA00022989"/>
    </source>
</evidence>
<evidence type="ECO:0000256" key="3">
    <source>
        <dbReference type="ARBA" id="ARBA00022692"/>
    </source>
</evidence>
<sequence>MSETPNTPRPIWLRIWPLYLIAAGLIAAWALGVFDYLSLETLRQQQATLRAFVEDHLVLAIAAFIGIYALTTLFMMPGALWVTIAGGFLFGLVGGSLATIAGATLGASLLFLAARTSFGASLRKMAGGYAEKVRTEFQDSPLAYMFAMRFVPAMPFAVANVLPAILGAKFRDYVITTALGIIPGVVAYTWVGAGLGATFARGEDPDLASVFRNLLPAALALVIVSLLPVAWKKLFPRKAGKIEEAA</sequence>
<feature type="transmembrane region" description="Helical" evidence="6">
    <location>
        <begin position="88"/>
        <end position="114"/>
    </location>
</feature>
<feature type="transmembrane region" description="Helical" evidence="6">
    <location>
        <begin position="12"/>
        <end position="37"/>
    </location>
</feature>
<dbReference type="GO" id="GO:0005886">
    <property type="term" value="C:plasma membrane"/>
    <property type="evidence" value="ECO:0007669"/>
    <property type="project" value="UniProtKB-SubCell"/>
</dbReference>
<feature type="domain" description="VTT" evidence="7">
    <location>
        <begin position="81"/>
        <end position="193"/>
    </location>
</feature>
<evidence type="ECO:0000256" key="5">
    <source>
        <dbReference type="ARBA" id="ARBA00023136"/>
    </source>
</evidence>
<dbReference type="PANTHER" id="PTHR12677:SF59">
    <property type="entry name" value="GOLGI APPARATUS MEMBRANE PROTEIN TVP38-RELATED"/>
    <property type="match status" value="1"/>
</dbReference>
<feature type="transmembrane region" description="Helical" evidence="6">
    <location>
        <begin position="142"/>
        <end position="166"/>
    </location>
</feature>
<evidence type="ECO:0000256" key="6">
    <source>
        <dbReference type="RuleBase" id="RU366058"/>
    </source>
</evidence>
<dbReference type="RefSeq" id="WP_034829556.1">
    <property type="nucleotide sequence ID" value="NZ_AWFA01000089.1"/>
</dbReference>
<keyword evidence="9" id="KW-1185">Reference proteome</keyword>
<keyword evidence="2 6" id="KW-1003">Cell membrane</keyword>
<dbReference type="STRING" id="1280941.HY2_06665"/>
<feature type="transmembrane region" description="Helical" evidence="6">
    <location>
        <begin position="57"/>
        <end position="76"/>
    </location>
</feature>
<dbReference type="Pfam" id="PF09335">
    <property type="entry name" value="VTT_dom"/>
    <property type="match status" value="1"/>
</dbReference>
<reference evidence="8 9" key="1">
    <citation type="submission" date="2013-04" db="EMBL/GenBank/DDBJ databases">
        <title>Hyphomonas sp. T24B3 Genome Sequencing.</title>
        <authorList>
            <person name="Lai Q."/>
            <person name="Shao Z."/>
        </authorList>
    </citation>
    <scope>NUCLEOTIDE SEQUENCE [LARGE SCALE GENOMIC DNA]</scope>
    <source>
        <strain evidence="8 9">T24B3</strain>
    </source>
</reference>
<keyword evidence="3 6" id="KW-0812">Transmembrane</keyword>
<gene>
    <name evidence="8" type="ORF">HY3_07635</name>
</gene>
<name>A0A062TUL3_9PROT</name>
<accession>A0A328K2M3</accession>
<proteinExistence type="inferred from homology"/>
<dbReference type="AlphaFoldDB" id="A0A062TUL3"/>
<evidence type="ECO:0000259" key="7">
    <source>
        <dbReference type="Pfam" id="PF09335"/>
    </source>
</evidence>
<evidence type="ECO:0000313" key="9">
    <source>
        <dbReference type="Proteomes" id="UP000249123"/>
    </source>
</evidence>
<dbReference type="eggNOG" id="COG0398">
    <property type="taxonomic scope" value="Bacteria"/>
</dbReference>